<dbReference type="AlphaFoldDB" id="A0A2P2K2A4"/>
<evidence type="ECO:0000313" key="1">
    <source>
        <dbReference type="EMBL" id="MBW99818.1"/>
    </source>
</evidence>
<organism evidence="1">
    <name type="scientific">Rhizophora mucronata</name>
    <name type="common">Asiatic mangrove</name>
    <dbReference type="NCBI Taxonomy" id="61149"/>
    <lineage>
        <taxon>Eukaryota</taxon>
        <taxon>Viridiplantae</taxon>
        <taxon>Streptophyta</taxon>
        <taxon>Embryophyta</taxon>
        <taxon>Tracheophyta</taxon>
        <taxon>Spermatophyta</taxon>
        <taxon>Magnoliopsida</taxon>
        <taxon>eudicotyledons</taxon>
        <taxon>Gunneridae</taxon>
        <taxon>Pentapetalae</taxon>
        <taxon>rosids</taxon>
        <taxon>fabids</taxon>
        <taxon>Malpighiales</taxon>
        <taxon>Rhizophoraceae</taxon>
        <taxon>Rhizophora</taxon>
    </lineage>
</organism>
<reference evidence="1" key="1">
    <citation type="submission" date="2018-02" db="EMBL/GenBank/DDBJ databases">
        <title>Rhizophora mucronata_Transcriptome.</title>
        <authorList>
            <person name="Meera S.P."/>
            <person name="Sreeshan A."/>
            <person name="Augustine A."/>
        </authorList>
    </citation>
    <scope>NUCLEOTIDE SEQUENCE</scope>
    <source>
        <tissue evidence="1">Leaf</tissue>
    </source>
</reference>
<proteinExistence type="predicted"/>
<sequence length="50" mass="6018">MTYRCCTPLAGLVFNCLAMRKTKPVKMKPARMKKMLRKRRTWEPNILYDQ</sequence>
<accession>A0A2P2K2A4</accession>
<name>A0A2P2K2A4_RHIMU</name>
<protein>
    <submittedName>
        <fullName evidence="1">Uncharacterized protein</fullName>
    </submittedName>
</protein>
<dbReference type="EMBL" id="GGEC01019335">
    <property type="protein sequence ID" value="MBW99818.1"/>
    <property type="molecule type" value="Transcribed_RNA"/>
</dbReference>
<dbReference type="EMBL" id="GGEC01019334">
    <property type="protein sequence ID" value="MBW99817.1"/>
    <property type="molecule type" value="Transcribed_RNA"/>
</dbReference>